<dbReference type="PANTHER" id="PTHR30606:SF10">
    <property type="entry name" value="PHOSPHATIDYLINOSITOL MANNOSIDE ACYLTRANSFERASE"/>
    <property type="match status" value="1"/>
</dbReference>
<evidence type="ECO:0000256" key="6">
    <source>
        <dbReference type="ARBA" id="ARBA00023315"/>
    </source>
</evidence>
<comment type="subcellular location">
    <subcellularLocation>
        <location evidence="1">Cell inner membrane</location>
    </subcellularLocation>
</comment>
<dbReference type="InterPro" id="IPR004960">
    <property type="entry name" value="LipA_acyltrans"/>
</dbReference>
<keyword evidence="3" id="KW-0997">Cell inner membrane</keyword>
<evidence type="ECO:0000256" key="4">
    <source>
        <dbReference type="ARBA" id="ARBA00022679"/>
    </source>
</evidence>
<keyword evidence="6" id="KW-0012">Acyltransferase</keyword>
<evidence type="ECO:0000256" key="3">
    <source>
        <dbReference type="ARBA" id="ARBA00022519"/>
    </source>
</evidence>
<gene>
    <name evidence="7" type="ORF">SAMN06269117_10859</name>
</gene>
<evidence type="ECO:0000256" key="5">
    <source>
        <dbReference type="ARBA" id="ARBA00023136"/>
    </source>
</evidence>
<evidence type="ECO:0000256" key="1">
    <source>
        <dbReference type="ARBA" id="ARBA00004533"/>
    </source>
</evidence>
<dbReference type="RefSeq" id="WP_142934997.1">
    <property type="nucleotide sequence ID" value="NZ_FXTM01000008.1"/>
</dbReference>
<proteinExistence type="predicted"/>
<dbReference type="Pfam" id="PF03279">
    <property type="entry name" value="Lip_A_acyltrans"/>
    <property type="match status" value="1"/>
</dbReference>
<sequence>MKEVSQLLEYLTLKLTVSGIQKLDRKRAFSIAEKLGSILYNIPRVKKVCEENLRFTGFPEEIGRESFKNFLKASVDFFRMSKYSEEEIKDLFLPVDPSVVPEGGGFLLTAHIGNWEIMGALFSILSKGKLSVVAKPMKNKRVDKLINGIRRRFGIRVIPTGKGIEIFKEIKKGNYVGVLLDQRPKVKEGVLTSFLGRKTYTNKGLALLSIKTGKPVIPAFCFLEGERYRIEVYEPIYPEWSVEELTQKYTSAIERAVRRHPEQWFWFHRRWRNSPEFREWKGEKAI</sequence>
<dbReference type="GO" id="GO:0009247">
    <property type="term" value="P:glycolipid biosynthetic process"/>
    <property type="evidence" value="ECO:0007669"/>
    <property type="project" value="UniProtKB-ARBA"/>
</dbReference>
<protein>
    <submittedName>
        <fullName evidence="7">KDO2-lipid IV(A) lauroyltransferase</fullName>
    </submittedName>
</protein>
<name>A0A521BX94_9BACT</name>
<accession>A0A521BX94</accession>
<dbReference type="CDD" id="cd07984">
    <property type="entry name" value="LPLAT_LABLAT-like"/>
    <property type="match status" value="1"/>
</dbReference>
<keyword evidence="4 7" id="KW-0808">Transferase</keyword>
<evidence type="ECO:0000313" key="7">
    <source>
        <dbReference type="EMBL" id="SMO51635.1"/>
    </source>
</evidence>
<dbReference type="EMBL" id="FXTM01000008">
    <property type="protein sequence ID" value="SMO51635.1"/>
    <property type="molecule type" value="Genomic_DNA"/>
</dbReference>
<organism evidence="7 8">
    <name type="scientific">Balnearium lithotrophicum</name>
    <dbReference type="NCBI Taxonomy" id="223788"/>
    <lineage>
        <taxon>Bacteria</taxon>
        <taxon>Pseudomonadati</taxon>
        <taxon>Aquificota</taxon>
        <taxon>Aquificia</taxon>
        <taxon>Desulfurobacteriales</taxon>
        <taxon>Desulfurobacteriaceae</taxon>
        <taxon>Balnearium</taxon>
    </lineage>
</organism>
<keyword evidence="8" id="KW-1185">Reference proteome</keyword>
<dbReference type="OrthoDB" id="9801955at2"/>
<evidence type="ECO:0000313" key="8">
    <source>
        <dbReference type="Proteomes" id="UP000317315"/>
    </source>
</evidence>
<dbReference type="GO" id="GO:0005886">
    <property type="term" value="C:plasma membrane"/>
    <property type="evidence" value="ECO:0007669"/>
    <property type="project" value="UniProtKB-SubCell"/>
</dbReference>
<reference evidence="7 8" key="1">
    <citation type="submission" date="2017-05" db="EMBL/GenBank/DDBJ databases">
        <authorList>
            <person name="Varghese N."/>
            <person name="Submissions S."/>
        </authorList>
    </citation>
    <scope>NUCLEOTIDE SEQUENCE [LARGE SCALE GENOMIC DNA]</scope>
    <source>
        <strain evidence="7 8">DSM 16304</strain>
    </source>
</reference>
<dbReference type="PANTHER" id="PTHR30606">
    <property type="entry name" value="LIPID A BIOSYNTHESIS LAUROYL ACYLTRANSFERASE"/>
    <property type="match status" value="1"/>
</dbReference>
<dbReference type="Proteomes" id="UP000317315">
    <property type="component" value="Unassembled WGS sequence"/>
</dbReference>
<evidence type="ECO:0000256" key="2">
    <source>
        <dbReference type="ARBA" id="ARBA00022475"/>
    </source>
</evidence>
<dbReference type="AlphaFoldDB" id="A0A521BX94"/>
<dbReference type="GO" id="GO:0016746">
    <property type="term" value="F:acyltransferase activity"/>
    <property type="evidence" value="ECO:0007669"/>
    <property type="project" value="UniProtKB-KW"/>
</dbReference>
<keyword evidence="5" id="KW-0472">Membrane</keyword>
<keyword evidence="2" id="KW-1003">Cell membrane</keyword>